<accession>A0A517MH44</accession>
<evidence type="ECO:0000313" key="2">
    <source>
        <dbReference type="Proteomes" id="UP000320672"/>
    </source>
</evidence>
<sequence>MPYEPKGDDRLCLIVEPIDPPQGLLLGQNVEGNRVAALLQYVTGDQVRSDLENVDGQNVGNRTTVSGSVFKQGRLSQVIVTVRKDSLHVDVAGQRILTWEGAADRQSLGLCDK</sequence>
<proteinExistence type="predicted"/>
<dbReference type="EMBL" id="CP036262">
    <property type="protein sequence ID" value="QDS94195.1"/>
    <property type="molecule type" value="Genomic_DNA"/>
</dbReference>
<keyword evidence="2" id="KW-1185">Reference proteome</keyword>
<name>A0A517MH44_9BACT</name>
<dbReference type="Proteomes" id="UP000320672">
    <property type="component" value="Chromosome"/>
</dbReference>
<organism evidence="1 2">
    <name type="scientific">Roseimaritima multifibrata</name>
    <dbReference type="NCBI Taxonomy" id="1930274"/>
    <lineage>
        <taxon>Bacteria</taxon>
        <taxon>Pseudomonadati</taxon>
        <taxon>Planctomycetota</taxon>
        <taxon>Planctomycetia</taxon>
        <taxon>Pirellulales</taxon>
        <taxon>Pirellulaceae</taxon>
        <taxon>Roseimaritima</taxon>
    </lineage>
</organism>
<dbReference type="AlphaFoldDB" id="A0A517MH44"/>
<evidence type="ECO:0000313" key="1">
    <source>
        <dbReference type="EMBL" id="QDS94195.1"/>
    </source>
</evidence>
<gene>
    <name evidence="1" type="ORF">FF011L_29730</name>
</gene>
<protein>
    <submittedName>
        <fullName evidence="1">Uncharacterized protein</fullName>
    </submittedName>
</protein>
<dbReference type="RefSeq" id="WP_218932614.1">
    <property type="nucleotide sequence ID" value="NZ_CP036262.1"/>
</dbReference>
<dbReference type="KEGG" id="rml:FF011L_29730"/>
<reference evidence="1 2" key="1">
    <citation type="submission" date="2019-02" db="EMBL/GenBank/DDBJ databases">
        <title>Deep-cultivation of Planctomycetes and their phenomic and genomic characterization uncovers novel biology.</title>
        <authorList>
            <person name="Wiegand S."/>
            <person name="Jogler M."/>
            <person name="Boedeker C."/>
            <person name="Pinto D."/>
            <person name="Vollmers J."/>
            <person name="Rivas-Marin E."/>
            <person name="Kohn T."/>
            <person name="Peeters S.H."/>
            <person name="Heuer A."/>
            <person name="Rast P."/>
            <person name="Oberbeckmann S."/>
            <person name="Bunk B."/>
            <person name="Jeske O."/>
            <person name="Meyerdierks A."/>
            <person name="Storesund J.E."/>
            <person name="Kallscheuer N."/>
            <person name="Luecker S."/>
            <person name="Lage O.M."/>
            <person name="Pohl T."/>
            <person name="Merkel B.J."/>
            <person name="Hornburger P."/>
            <person name="Mueller R.-W."/>
            <person name="Bruemmer F."/>
            <person name="Labrenz M."/>
            <person name="Spormann A.M."/>
            <person name="Op den Camp H."/>
            <person name="Overmann J."/>
            <person name="Amann R."/>
            <person name="Jetten M.S.M."/>
            <person name="Mascher T."/>
            <person name="Medema M.H."/>
            <person name="Devos D.P."/>
            <person name="Kaster A.-K."/>
            <person name="Ovreas L."/>
            <person name="Rohde M."/>
            <person name="Galperin M.Y."/>
            <person name="Jogler C."/>
        </authorList>
    </citation>
    <scope>NUCLEOTIDE SEQUENCE [LARGE SCALE GENOMIC DNA]</scope>
    <source>
        <strain evidence="1 2">FF011L</strain>
    </source>
</reference>